<dbReference type="PANTHER" id="PTHR10668:SF103">
    <property type="entry name" value="PYRIDINE NUCLEOTIDE-DISULFIDE OXIDOREDUCTASE DOMAIN-CONTAINING PROTEIN 2"/>
    <property type="match status" value="1"/>
</dbReference>
<dbReference type="SUPFAM" id="SSF51905">
    <property type="entry name" value="FAD/NAD(P)-binding domain"/>
    <property type="match status" value="1"/>
</dbReference>
<dbReference type="PANTHER" id="PTHR10668">
    <property type="entry name" value="PHYTOENE DEHYDROGENASE"/>
    <property type="match status" value="1"/>
</dbReference>
<sequence>MSTDLPQHAEVVVVGAGHNSLVCAAYLARAGLEVLVLEAGPGVGGNTRTEELTLPGFAHDSCSSAHVLIQNNPLIRDDELGLLADHGLTYLTTDPAVVLPQPEGRPLVVHPDLDATCAELARYSPADAEAFRALVTEWRSGLGAAHGRWSSHLPQPDDETTRAYLALRERSAWEVVHERFTHPVVRSFMVWMAMATIQDPRRPGTGALPSSLAAGRIDFGWTTPVGGSQALPEALVRVLEQHGGRVVCDAPVAAVEADADGVRRVRTADGRAVRVGRALVAGGHLAQLAGMLEGVEATPDLVAAREAWRPGLSVFAVHAALRADLAFGPERIASAAAGYGTSEGMARHLDKHARGELETDDPWLLVVNQTAVDPGRAPGGGTFKILTIAPHDLASGEDWADVKDAYGARLVELVRRRCAGLEPDDILSMRCESPLDVAAHNPQNIGGSCHGGEFWLDGTSDGEIVPGWQRYDTDLPGLFLTGATVHPGGSVSGRPGRNAARAVLGALAIDVGSVMGPS</sequence>
<comment type="caution">
    <text evidence="5">The sequence shown here is derived from an EMBL/GenBank/DDBJ whole genome shotgun (WGS) entry which is preliminary data.</text>
</comment>
<reference evidence="5 6" key="1">
    <citation type="submission" date="2021-01" db="EMBL/GenBank/DDBJ databases">
        <title>Sequencing the genomes of 1000 actinobacteria strains.</title>
        <authorList>
            <person name="Klenk H.-P."/>
        </authorList>
    </citation>
    <scope>NUCLEOTIDE SEQUENCE [LARGE SCALE GENOMIC DNA]</scope>
    <source>
        <strain evidence="5 6">DSM 18239</strain>
    </source>
</reference>
<evidence type="ECO:0000313" key="6">
    <source>
        <dbReference type="Proteomes" id="UP000732378"/>
    </source>
</evidence>
<dbReference type="Pfam" id="PF01593">
    <property type="entry name" value="Amino_oxidase"/>
    <property type="match status" value="1"/>
</dbReference>
<dbReference type="Proteomes" id="UP000732378">
    <property type="component" value="Unassembled WGS sequence"/>
</dbReference>
<evidence type="ECO:0000313" key="5">
    <source>
        <dbReference type="EMBL" id="MBM7508540.1"/>
    </source>
</evidence>
<name>A0ABS2MBG8_9ACTN</name>
<evidence type="ECO:0000256" key="3">
    <source>
        <dbReference type="ARBA" id="ARBA00040298"/>
    </source>
</evidence>
<dbReference type="Gene3D" id="3.50.50.60">
    <property type="entry name" value="FAD/NAD(P)-binding domain"/>
    <property type="match status" value="2"/>
</dbReference>
<keyword evidence="6" id="KW-1185">Reference proteome</keyword>
<comment type="function">
    <text evidence="1">Probable oxidoreductase that may play a role as regulator of mitochondrial function.</text>
</comment>
<comment type="subunit">
    <text evidence="2">Interacts with COX5B; this interaction may contribute to localize PYROXD2 to the inner face of the inner mitochondrial membrane.</text>
</comment>
<gene>
    <name evidence="5" type="ORF">JOE61_002354</name>
</gene>
<feature type="domain" description="Amine oxidase" evidence="4">
    <location>
        <begin position="21"/>
        <end position="383"/>
    </location>
</feature>
<dbReference type="RefSeq" id="WP_193668410.1">
    <property type="nucleotide sequence ID" value="NZ_JACDTV010000004.1"/>
</dbReference>
<proteinExistence type="predicted"/>
<accession>A0ABS2MBG8</accession>
<dbReference type="InterPro" id="IPR002937">
    <property type="entry name" value="Amino_oxidase"/>
</dbReference>
<organism evidence="5 6">
    <name type="scientific">Nocardioides salarius</name>
    <dbReference type="NCBI Taxonomy" id="374513"/>
    <lineage>
        <taxon>Bacteria</taxon>
        <taxon>Bacillati</taxon>
        <taxon>Actinomycetota</taxon>
        <taxon>Actinomycetes</taxon>
        <taxon>Propionibacteriales</taxon>
        <taxon>Nocardioidaceae</taxon>
        <taxon>Nocardioides</taxon>
    </lineage>
</organism>
<protein>
    <recommendedName>
        <fullName evidence="3">Pyridine nucleotide-disulfide oxidoreductase domain-containing protein 2</fullName>
    </recommendedName>
</protein>
<evidence type="ECO:0000256" key="2">
    <source>
        <dbReference type="ARBA" id="ARBA00038825"/>
    </source>
</evidence>
<evidence type="ECO:0000256" key="1">
    <source>
        <dbReference type="ARBA" id="ARBA00037217"/>
    </source>
</evidence>
<dbReference type="EMBL" id="JAFBBZ010000001">
    <property type="protein sequence ID" value="MBM7508540.1"/>
    <property type="molecule type" value="Genomic_DNA"/>
</dbReference>
<evidence type="ECO:0000259" key="4">
    <source>
        <dbReference type="Pfam" id="PF01593"/>
    </source>
</evidence>
<dbReference type="InterPro" id="IPR036188">
    <property type="entry name" value="FAD/NAD-bd_sf"/>
</dbReference>